<dbReference type="OrthoDB" id="1110209at2"/>
<dbReference type="Proteomes" id="UP000016496">
    <property type="component" value="Unassembled WGS sequence"/>
</dbReference>
<dbReference type="PROSITE" id="PS51257">
    <property type="entry name" value="PROKAR_LIPOPROTEIN"/>
    <property type="match status" value="1"/>
</dbReference>
<proteinExistence type="predicted"/>
<organism evidence="1 2">
    <name type="scientific">Bacteroides pyogenes F0041</name>
    <dbReference type="NCBI Taxonomy" id="1321819"/>
    <lineage>
        <taxon>Bacteria</taxon>
        <taxon>Pseudomonadati</taxon>
        <taxon>Bacteroidota</taxon>
        <taxon>Bacteroidia</taxon>
        <taxon>Bacteroidales</taxon>
        <taxon>Bacteroidaceae</taxon>
        <taxon>Bacteroides</taxon>
    </lineage>
</organism>
<dbReference type="InterPro" id="IPR025366">
    <property type="entry name" value="DUF4270"/>
</dbReference>
<sequence>MKAKCALIALLTITFFGCDDNTGGLGLGIFPESDQNIKGKLSSFNVVTESVATGKMYAKTNIGYVGKFTDKDFGTYKAGFLTELNCPEGMTFPEVYTEYDENGKPTSETGKKAVKATGKMIATADNDIELITNEQGKVIGNIHAVELYLWYQKYFGDSLTACRLSVYELSEELDKDKAYYTDIDPQKYCLKSEATLLGTKSYTALDLSVKDSVRKRKDYVPSVRLSLTKEKANKIGGKILKKSREYGNKLNNKEFKKFFKGIYVSSDYGDGTVLYVDQSQMNVVSKCYVTDSITGLKLQKKNGQDSIYYTQRIFVSTREVIQANQLSNDKDAINERINEPGCTYLKSPAGIFTQARLPIKEIEQQLKEDTLNAVKMTFSNYNQANGKKNRMSIPANVMLIRTKLKDSFFEKNELNDNISSFLASHSTTSNQYTFGNITNLVKACIAEKEEARKKEGTAWDEEKWMKQNPDWNKVLLIPVLITYDSSAKSSRDTPKIVSIQHDLKPGYVRLKGGKLGETNADYRLKLEVISTDFKAAN</sequence>
<protein>
    <recommendedName>
        <fullName evidence="3">DUF4270 domain-containing protein</fullName>
    </recommendedName>
</protein>
<evidence type="ECO:0008006" key="3">
    <source>
        <dbReference type="Google" id="ProtNLM"/>
    </source>
</evidence>
<name>U2BSB8_9BACE</name>
<dbReference type="Pfam" id="PF14092">
    <property type="entry name" value="DUF4270"/>
    <property type="match status" value="1"/>
</dbReference>
<dbReference type="PATRIC" id="fig|1321819.3.peg.3178"/>
<accession>U2BSB8</accession>
<comment type="caution">
    <text evidence="1">The sequence shown here is derived from an EMBL/GenBank/DDBJ whole genome shotgun (WGS) entry which is preliminary data.</text>
</comment>
<evidence type="ECO:0000313" key="2">
    <source>
        <dbReference type="Proteomes" id="UP000016496"/>
    </source>
</evidence>
<gene>
    <name evidence="1" type="ORF">HMPREF1981_03447</name>
</gene>
<dbReference type="AlphaFoldDB" id="U2BSB8"/>
<evidence type="ECO:0000313" key="1">
    <source>
        <dbReference type="EMBL" id="ERI81059.1"/>
    </source>
</evidence>
<dbReference type="EMBL" id="AWSV01000175">
    <property type="protein sequence ID" value="ERI81059.1"/>
    <property type="molecule type" value="Genomic_DNA"/>
</dbReference>
<reference evidence="1 2" key="1">
    <citation type="submission" date="2013-08" db="EMBL/GenBank/DDBJ databases">
        <authorList>
            <person name="Weinstock G."/>
            <person name="Sodergren E."/>
            <person name="Wylie T."/>
            <person name="Fulton L."/>
            <person name="Fulton R."/>
            <person name="Fronick C."/>
            <person name="O'Laughlin M."/>
            <person name="Godfrey J."/>
            <person name="Miner T."/>
            <person name="Herter B."/>
            <person name="Appelbaum E."/>
            <person name="Cordes M."/>
            <person name="Lek S."/>
            <person name="Wollam A."/>
            <person name="Pepin K.H."/>
            <person name="Palsikar V.B."/>
            <person name="Mitreva M."/>
            <person name="Wilson R.K."/>
        </authorList>
    </citation>
    <scope>NUCLEOTIDE SEQUENCE [LARGE SCALE GENOMIC DNA]</scope>
    <source>
        <strain evidence="1 2">F0041</strain>
    </source>
</reference>
<dbReference type="RefSeq" id="WP_021647254.1">
    <property type="nucleotide sequence ID" value="NZ_KE993167.1"/>
</dbReference>
<dbReference type="HOGENOM" id="CLU_041004_0_0_10"/>